<proteinExistence type="predicted"/>
<protein>
    <submittedName>
        <fullName evidence="2">Uncharacterized protein</fullName>
    </submittedName>
</protein>
<organism evidence="2 3">
    <name type="scientific">Enterococcus saccharolyticus subsp. saccharolyticus ATCC 43076</name>
    <dbReference type="NCBI Taxonomy" id="1139996"/>
    <lineage>
        <taxon>Bacteria</taxon>
        <taxon>Bacillati</taxon>
        <taxon>Bacillota</taxon>
        <taxon>Bacilli</taxon>
        <taxon>Lactobacillales</taxon>
        <taxon>Enterococcaceae</taxon>
        <taxon>Enterococcus</taxon>
    </lineage>
</organism>
<keyword evidence="3" id="KW-1185">Reference proteome</keyword>
<feature type="transmembrane region" description="Helical" evidence="1">
    <location>
        <begin position="6"/>
        <end position="27"/>
    </location>
</feature>
<keyword evidence="1" id="KW-0472">Membrane</keyword>
<sequence length="37" mass="4264">MEAKERSALKLIFVTALAFSTMGLLATKKRHVIIYRR</sequence>
<name>S0NM71_9ENTE</name>
<dbReference type="EMBL" id="AHYT01000009">
    <property type="protein sequence ID" value="EOT28038.1"/>
    <property type="molecule type" value="Genomic_DNA"/>
</dbReference>
<keyword evidence="1" id="KW-1133">Transmembrane helix</keyword>
<keyword evidence="1" id="KW-0812">Transmembrane</keyword>
<reference evidence="2 3" key="1">
    <citation type="submission" date="2013-03" db="EMBL/GenBank/DDBJ databases">
        <title>The Genome Sequence of Enterococcus saccharolyticus ATCC_43076 (Illumina only assembly).</title>
        <authorList>
            <consortium name="The Broad Institute Genomics Platform"/>
            <consortium name="The Broad Institute Genome Sequencing Center for Infectious Disease"/>
            <person name="Earl A."/>
            <person name="Russ C."/>
            <person name="Gilmore M."/>
            <person name="Surin D."/>
            <person name="Walker B."/>
            <person name="Young S."/>
            <person name="Zeng Q."/>
            <person name="Gargeya S."/>
            <person name="Fitzgerald M."/>
            <person name="Haas B."/>
            <person name="Abouelleil A."/>
            <person name="Allen A.W."/>
            <person name="Alvarado L."/>
            <person name="Arachchi H.M."/>
            <person name="Berlin A.M."/>
            <person name="Chapman S.B."/>
            <person name="Gainer-Dewar J."/>
            <person name="Goldberg J."/>
            <person name="Griggs A."/>
            <person name="Gujja S."/>
            <person name="Hansen M."/>
            <person name="Howarth C."/>
            <person name="Imamovic A."/>
            <person name="Ireland A."/>
            <person name="Larimer J."/>
            <person name="McCowan C."/>
            <person name="Murphy C."/>
            <person name="Pearson M."/>
            <person name="Poon T.W."/>
            <person name="Priest M."/>
            <person name="Roberts A."/>
            <person name="Saif S."/>
            <person name="Shea T."/>
            <person name="Sisk P."/>
            <person name="Sykes S."/>
            <person name="Wortman J."/>
            <person name="Nusbaum C."/>
            <person name="Birren B."/>
        </authorList>
    </citation>
    <scope>NUCLEOTIDE SEQUENCE [LARGE SCALE GENOMIC DNA]</scope>
    <source>
        <strain evidence="2 3">ATCC 43076</strain>
    </source>
</reference>
<evidence type="ECO:0000256" key="1">
    <source>
        <dbReference type="SAM" id="Phobius"/>
    </source>
</evidence>
<accession>S0NM71</accession>
<evidence type="ECO:0000313" key="2">
    <source>
        <dbReference type="EMBL" id="EOT28038.1"/>
    </source>
</evidence>
<dbReference type="HOGENOM" id="CLU_3343374_0_0_9"/>
<comment type="caution">
    <text evidence="2">The sequence shown here is derived from an EMBL/GenBank/DDBJ whole genome shotgun (WGS) entry which is preliminary data.</text>
</comment>
<dbReference type="AlphaFoldDB" id="S0NM71"/>
<gene>
    <name evidence="2" type="ORF">OMQ_01953</name>
</gene>
<dbReference type="Proteomes" id="UP000014136">
    <property type="component" value="Unassembled WGS sequence"/>
</dbReference>
<evidence type="ECO:0000313" key="3">
    <source>
        <dbReference type="Proteomes" id="UP000014136"/>
    </source>
</evidence>